<dbReference type="GO" id="GO:0009252">
    <property type="term" value="P:peptidoglycan biosynthetic process"/>
    <property type="evidence" value="ECO:0007669"/>
    <property type="project" value="UniProtKB-KW"/>
</dbReference>
<dbReference type="InterPro" id="IPR005311">
    <property type="entry name" value="PBP_dimer"/>
</dbReference>
<feature type="domain" description="Penicillin-binding protein dimerisation" evidence="11">
    <location>
        <begin position="63"/>
        <end position="88"/>
    </location>
</feature>
<dbReference type="EMBL" id="DNNA01000021">
    <property type="protein sequence ID" value="HBC32890.1"/>
    <property type="molecule type" value="Genomic_DNA"/>
</dbReference>
<evidence type="ECO:0000313" key="12">
    <source>
        <dbReference type="EMBL" id="HBC32890.1"/>
    </source>
</evidence>
<evidence type="ECO:0000256" key="3">
    <source>
        <dbReference type="ARBA" id="ARBA00022475"/>
    </source>
</evidence>
<evidence type="ECO:0000256" key="5">
    <source>
        <dbReference type="ARBA" id="ARBA00022692"/>
    </source>
</evidence>
<dbReference type="SUPFAM" id="SSF56519">
    <property type="entry name" value="Penicillin binding protein dimerisation domain"/>
    <property type="match status" value="1"/>
</dbReference>
<keyword evidence="6" id="KW-0133">Cell shape</keyword>
<evidence type="ECO:0000256" key="9">
    <source>
        <dbReference type="ARBA" id="ARBA00023316"/>
    </source>
</evidence>
<keyword evidence="7" id="KW-0573">Peptidoglycan synthesis</keyword>
<evidence type="ECO:0000256" key="1">
    <source>
        <dbReference type="ARBA" id="ARBA00004167"/>
    </source>
</evidence>
<dbReference type="Pfam" id="PF03717">
    <property type="entry name" value="PBP_dimer"/>
    <property type="match status" value="1"/>
</dbReference>
<sequence>MPWGEFKDTAAERRLFQRRSLVMLVLVMLAIGGLIARMYQLQVVEHEIYTTLSDKNRVQVQSVPPPRGLVYDRNNTLLAENRPVFSVT</sequence>
<dbReference type="InterPro" id="IPR036138">
    <property type="entry name" value="PBP_dimer_sf"/>
</dbReference>
<evidence type="ECO:0000259" key="11">
    <source>
        <dbReference type="Pfam" id="PF03717"/>
    </source>
</evidence>
<proteinExistence type="predicted"/>
<keyword evidence="4" id="KW-0645">Protease</keyword>
<evidence type="ECO:0000256" key="4">
    <source>
        <dbReference type="ARBA" id="ARBA00022645"/>
    </source>
</evidence>
<feature type="transmembrane region" description="Helical" evidence="10">
    <location>
        <begin position="21"/>
        <end position="39"/>
    </location>
</feature>
<comment type="caution">
    <text evidence="12">The sequence shown here is derived from an EMBL/GenBank/DDBJ whole genome shotgun (WGS) entry which is preliminary data.</text>
</comment>
<keyword evidence="4" id="KW-0121">Carboxypeptidase</keyword>
<dbReference type="PANTHER" id="PTHR30627:SF2">
    <property type="entry name" value="PEPTIDOGLYCAN D,D-TRANSPEPTIDASE MRDA"/>
    <property type="match status" value="1"/>
</dbReference>
<accession>A0A352IN57</accession>
<evidence type="ECO:0000256" key="10">
    <source>
        <dbReference type="SAM" id="Phobius"/>
    </source>
</evidence>
<protein>
    <submittedName>
        <fullName evidence="12">Penicillin-binding protein 2</fullName>
    </submittedName>
</protein>
<dbReference type="Gene3D" id="3.90.1310.10">
    <property type="entry name" value="Penicillin-binding protein 2a (Domain 2)"/>
    <property type="match status" value="1"/>
</dbReference>
<evidence type="ECO:0000256" key="7">
    <source>
        <dbReference type="ARBA" id="ARBA00022984"/>
    </source>
</evidence>
<keyword evidence="8 10" id="KW-1133">Transmembrane helix</keyword>
<dbReference type="GO" id="GO:0005886">
    <property type="term" value="C:plasma membrane"/>
    <property type="evidence" value="ECO:0007669"/>
    <property type="project" value="UniProtKB-SubCell"/>
</dbReference>
<keyword evidence="10" id="KW-0472">Membrane</keyword>
<evidence type="ECO:0000313" key="13">
    <source>
        <dbReference type="Proteomes" id="UP000263489"/>
    </source>
</evidence>
<keyword evidence="4" id="KW-0378">Hydrolase</keyword>
<comment type="subcellular location">
    <subcellularLocation>
        <location evidence="2">Cell membrane</location>
    </subcellularLocation>
    <subcellularLocation>
        <location evidence="1">Membrane</location>
        <topology evidence="1">Single-pass membrane protein</topology>
    </subcellularLocation>
</comment>
<dbReference type="PANTHER" id="PTHR30627">
    <property type="entry name" value="PEPTIDOGLYCAN D,D-TRANSPEPTIDASE"/>
    <property type="match status" value="1"/>
</dbReference>
<name>A0A352IN57_9GAMM</name>
<dbReference type="AlphaFoldDB" id="A0A352IN57"/>
<gene>
    <name evidence="12" type="ORF">DC045_00885</name>
</gene>
<keyword evidence="3" id="KW-1003">Cell membrane</keyword>
<organism evidence="12 13">
    <name type="scientific">Marinobacter adhaerens</name>
    <dbReference type="NCBI Taxonomy" id="1033846"/>
    <lineage>
        <taxon>Bacteria</taxon>
        <taxon>Pseudomonadati</taxon>
        <taxon>Pseudomonadota</taxon>
        <taxon>Gammaproteobacteria</taxon>
        <taxon>Pseudomonadales</taxon>
        <taxon>Marinobacteraceae</taxon>
        <taxon>Marinobacter</taxon>
    </lineage>
</organism>
<evidence type="ECO:0000256" key="2">
    <source>
        <dbReference type="ARBA" id="ARBA00004236"/>
    </source>
</evidence>
<dbReference type="Proteomes" id="UP000263489">
    <property type="component" value="Unassembled WGS sequence"/>
</dbReference>
<dbReference type="GO" id="GO:0071972">
    <property type="term" value="F:peptidoglycan L,D-transpeptidase activity"/>
    <property type="evidence" value="ECO:0007669"/>
    <property type="project" value="TreeGrafter"/>
</dbReference>
<dbReference type="GO" id="GO:0008360">
    <property type="term" value="P:regulation of cell shape"/>
    <property type="evidence" value="ECO:0007669"/>
    <property type="project" value="UniProtKB-KW"/>
</dbReference>
<keyword evidence="5 10" id="KW-0812">Transmembrane</keyword>
<feature type="non-terminal residue" evidence="12">
    <location>
        <position position="88"/>
    </location>
</feature>
<evidence type="ECO:0000256" key="6">
    <source>
        <dbReference type="ARBA" id="ARBA00022960"/>
    </source>
</evidence>
<reference evidence="12 13" key="1">
    <citation type="journal article" date="2018" name="Nat. Biotechnol.">
        <title>A standardized bacterial taxonomy based on genome phylogeny substantially revises the tree of life.</title>
        <authorList>
            <person name="Parks D.H."/>
            <person name="Chuvochina M."/>
            <person name="Waite D.W."/>
            <person name="Rinke C."/>
            <person name="Skarshewski A."/>
            <person name="Chaumeil P.A."/>
            <person name="Hugenholtz P."/>
        </authorList>
    </citation>
    <scope>NUCLEOTIDE SEQUENCE [LARGE SCALE GENOMIC DNA]</scope>
    <source>
        <strain evidence="12">UBA9380</strain>
    </source>
</reference>
<keyword evidence="9" id="KW-0961">Cell wall biogenesis/degradation</keyword>
<evidence type="ECO:0000256" key="8">
    <source>
        <dbReference type="ARBA" id="ARBA00022989"/>
    </source>
</evidence>
<dbReference type="GO" id="GO:0008658">
    <property type="term" value="F:penicillin binding"/>
    <property type="evidence" value="ECO:0007669"/>
    <property type="project" value="InterPro"/>
</dbReference>
<dbReference type="GO" id="GO:0071555">
    <property type="term" value="P:cell wall organization"/>
    <property type="evidence" value="ECO:0007669"/>
    <property type="project" value="UniProtKB-KW"/>
</dbReference>
<dbReference type="InterPro" id="IPR050515">
    <property type="entry name" value="Beta-lactam/transpept"/>
</dbReference>